<dbReference type="OrthoDB" id="3254160at2759"/>
<feature type="non-terminal residue" evidence="2">
    <location>
        <position position="1"/>
    </location>
</feature>
<feature type="compositionally biased region" description="Polar residues" evidence="1">
    <location>
        <begin position="729"/>
        <end position="749"/>
    </location>
</feature>
<gene>
    <name evidence="2" type="ORF">EVG20_g8744</name>
</gene>
<comment type="caution">
    <text evidence="2">The sequence shown here is derived from an EMBL/GenBank/DDBJ whole genome shotgun (WGS) entry which is preliminary data.</text>
</comment>
<evidence type="ECO:0000313" key="3">
    <source>
        <dbReference type="Proteomes" id="UP000298327"/>
    </source>
</evidence>
<dbReference type="Proteomes" id="UP000298327">
    <property type="component" value="Unassembled WGS sequence"/>
</dbReference>
<proteinExistence type="predicted"/>
<reference evidence="2 3" key="1">
    <citation type="submission" date="2019-02" db="EMBL/GenBank/DDBJ databases">
        <title>Genome sequencing of the rare red list fungi Dentipellis fragilis.</title>
        <authorList>
            <person name="Buettner E."/>
            <person name="Kellner H."/>
        </authorList>
    </citation>
    <scope>NUCLEOTIDE SEQUENCE [LARGE SCALE GENOMIC DNA]</scope>
    <source>
        <strain evidence="2 3">DSM 105465</strain>
    </source>
</reference>
<feature type="compositionally biased region" description="Low complexity" evidence="1">
    <location>
        <begin position="345"/>
        <end position="356"/>
    </location>
</feature>
<feature type="compositionally biased region" description="Low complexity" evidence="1">
    <location>
        <begin position="672"/>
        <end position="691"/>
    </location>
</feature>
<feature type="compositionally biased region" description="Basic and acidic residues" evidence="1">
    <location>
        <begin position="372"/>
        <end position="386"/>
    </location>
</feature>
<organism evidence="2 3">
    <name type="scientific">Dentipellis fragilis</name>
    <dbReference type="NCBI Taxonomy" id="205917"/>
    <lineage>
        <taxon>Eukaryota</taxon>
        <taxon>Fungi</taxon>
        <taxon>Dikarya</taxon>
        <taxon>Basidiomycota</taxon>
        <taxon>Agaricomycotina</taxon>
        <taxon>Agaricomycetes</taxon>
        <taxon>Russulales</taxon>
        <taxon>Hericiaceae</taxon>
        <taxon>Dentipellis</taxon>
    </lineage>
</organism>
<feature type="region of interest" description="Disordered" evidence="1">
    <location>
        <begin position="602"/>
        <end position="753"/>
    </location>
</feature>
<protein>
    <submittedName>
        <fullName evidence="2">Uncharacterized protein</fullName>
    </submittedName>
</protein>
<evidence type="ECO:0000256" key="1">
    <source>
        <dbReference type="SAM" id="MobiDB-lite"/>
    </source>
</evidence>
<feature type="compositionally biased region" description="Pro residues" evidence="1">
    <location>
        <begin position="286"/>
        <end position="298"/>
    </location>
</feature>
<feature type="region of interest" description="Disordered" evidence="1">
    <location>
        <begin position="286"/>
        <end position="411"/>
    </location>
</feature>
<dbReference type="STRING" id="205917.A0A4Y9Y4S9"/>
<name>A0A4Y9Y4S9_9AGAM</name>
<accession>A0A4Y9Y4S9</accession>
<sequence length="831" mass="90683">VGCALRIRLSLHSERVYSVTQQYDDFAAAKAACAKVAIDEDLLEFIKHGNGQTQPAHTSVLDYDNADATLQLPPAAMSLQGFFESLPRPFPEPIEGKTATEINAPSWLNVLIQSVKGTKITLNFIWILEPKYALHGAVLRVERPGECKSFLVDPQFPKRADAKAAACLVGMSQGIGDYIRECGKAVENKIPPETRSRATDSIMPMLSAEYSKIWPNKLPDMYKFERDKDAYGCTMTLKLVEEPQPEQKRTWTAPADYSSKTDAKVAVVTLAFDDGAIEFLRFRGEPPPPGYVVTLPPPKRTDGADAGKKNKKRKATDTMPANGNANLLELGPRKRQKVDDDAKSEASMASSSKAHAGLPPKPIAAAAEADASEAKPKRPGPRKADRQQTGAPRRGRGGMPPRPPWKGQLRGRRSLASCGLTNASLTSRTGVAAGAAGMRLALRRMGGSWMTGLLGHIIPRMLRSRHSRAIRGRGTGLRIRTTMHRILTPMAVVLLVRIRTMAIMPRIPIHSRLTVIILPSLLILRRLLPRPSRHIIATMALRLFLRLFLRLHRIPTLPTRALYLLLLLLHLRTPLLRCALHPLPPAQAFLLGNHLPLPLLPRSPAQAQTTRGAPRTWVPGPGYAARQKKSPSADAQDRQSSISSSTHDARQSAGAPDDRPGQRRPKPELLNEAAAREGSGSSSSEPPSTRAPTERGSSQVKGKKKETSSGSGDSRTPSVPRAVKPESQDLPNPNLNRTSQSGTKSSSPDKSAKSYRAALIEYCSRSSLPAPRFSSKEESGADGTARYKPSVIMGKEKLELPGPYEDRADGEERLALQVLKRMRAQAKKAKA</sequence>
<feature type="compositionally biased region" description="Basic and acidic residues" evidence="1">
    <location>
        <begin position="656"/>
        <end position="669"/>
    </location>
</feature>
<feature type="compositionally biased region" description="Basic and acidic residues" evidence="1">
    <location>
        <begin position="299"/>
        <end position="308"/>
    </location>
</feature>
<feature type="region of interest" description="Disordered" evidence="1">
    <location>
        <begin position="766"/>
        <end position="788"/>
    </location>
</feature>
<keyword evidence="3" id="KW-1185">Reference proteome</keyword>
<evidence type="ECO:0000313" key="2">
    <source>
        <dbReference type="EMBL" id="TFY56928.1"/>
    </source>
</evidence>
<dbReference type="AlphaFoldDB" id="A0A4Y9Y4S9"/>
<dbReference type="EMBL" id="SEOQ01000788">
    <property type="protein sequence ID" value="TFY56928.1"/>
    <property type="molecule type" value="Genomic_DNA"/>
</dbReference>